<organism evidence="17 18">
    <name type="scientific">Zootermopsis nevadensis</name>
    <name type="common">Dampwood termite</name>
    <dbReference type="NCBI Taxonomy" id="136037"/>
    <lineage>
        <taxon>Eukaryota</taxon>
        <taxon>Metazoa</taxon>
        <taxon>Ecdysozoa</taxon>
        <taxon>Arthropoda</taxon>
        <taxon>Hexapoda</taxon>
        <taxon>Insecta</taxon>
        <taxon>Pterygota</taxon>
        <taxon>Neoptera</taxon>
        <taxon>Polyneoptera</taxon>
        <taxon>Dictyoptera</taxon>
        <taxon>Blattodea</taxon>
        <taxon>Blattoidea</taxon>
        <taxon>Termitoidae</taxon>
        <taxon>Termopsidae</taxon>
        <taxon>Zootermopsis</taxon>
    </lineage>
</organism>
<gene>
    <name evidence="17" type="ORF">L798_02565</name>
</gene>
<dbReference type="OrthoDB" id="310895at2759"/>
<dbReference type="EMBL" id="KK853412">
    <property type="protein sequence ID" value="KDR07781.1"/>
    <property type="molecule type" value="Genomic_DNA"/>
</dbReference>
<dbReference type="InParanoid" id="A0A067QH51"/>
<feature type="active site" description="Proton acceptor" evidence="10">
    <location>
        <position position="750"/>
    </location>
</feature>
<comment type="catalytic activity">
    <reaction evidence="9">
        <text>(6R)-10-formyltetrahydrofolate + NADP(+) + H2O = (6S)-5,6,7,8-tetrahydrofolate + CO2 + NADPH + H(+)</text>
        <dbReference type="Rhea" id="RHEA:10180"/>
        <dbReference type="ChEBI" id="CHEBI:15377"/>
        <dbReference type="ChEBI" id="CHEBI:15378"/>
        <dbReference type="ChEBI" id="CHEBI:16526"/>
        <dbReference type="ChEBI" id="CHEBI:57453"/>
        <dbReference type="ChEBI" id="CHEBI:57783"/>
        <dbReference type="ChEBI" id="CHEBI:58349"/>
        <dbReference type="ChEBI" id="CHEBI:195366"/>
        <dbReference type="EC" id="1.5.1.6"/>
    </reaction>
    <physiologicalReaction direction="left-to-right" evidence="9">
        <dbReference type="Rhea" id="RHEA:10181"/>
    </physiologicalReaction>
</comment>
<dbReference type="SUPFAM" id="SSF50486">
    <property type="entry name" value="FMT C-terminal domain-like"/>
    <property type="match status" value="1"/>
</dbReference>
<evidence type="ECO:0000256" key="6">
    <source>
        <dbReference type="ARBA" id="ARBA00022563"/>
    </source>
</evidence>
<dbReference type="CDD" id="cd08703">
    <property type="entry name" value="FDH_Hydrolase_C"/>
    <property type="match status" value="1"/>
</dbReference>
<feature type="binding site" evidence="12">
    <location>
        <position position="834"/>
    </location>
    <ligand>
        <name>NADP(+)</name>
        <dbReference type="ChEBI" id="CHEBI:58349"/>
    </ligand>
</feature>
<dbReference type="InterPro" id="IPR015590">
    <property type="entry name" value="Aldehyde_DH_dom"/>
</dbReference>
<reference evidence="17 18" key="1">
    <citation type="journal article" date="2014" name="Nat. Commun.">
        <title>Molecular traces of alternative social organization in a termite genome.</title>
        <authorList>
            <person name="Terrapon N."/>
            <person name="Li C."/>
            <person name="Robertson H.M."/>
            <person name="Ji L."/>
            <person name="Meng X."/>
            <person name="Booth W."/>
            <person name="Chen Z."/>
            <person name="Childers C.P."/>
            <person name="Glastad K.M."/>
            <person name="Gokhale K."/>
            <person name="Gowin J."/>
            <person name="Gronenberg W."/>
            <person name="Hermansen R.A."/>
            <person name="Hu H."/>
            <person name="Hunt B.G."/>
            <person name="Huylmans A.K."/>
            <person name="Khalil S.M."/>
            <person name="Mitchell R.D."/>
            <person name="Munoz-Torres M.C."/>
            <person name="Mustard J.A."/>
            <person name="Pan H."/>
            <person name="Reese J.T."/>
            <person name="Scharf M.E."/>
            <person name="Sun F."/>
            <person name="Vogel H."/>
            <person name="Xiao J."/>
            <person name="Yang W."/>
            <person name="Yang Z."/>
            <person name="Yang Z."/>
            <person name="Zhou J."/>
            <person name="Zhu J."/>
            <person name="Brent C.S."/>
            <person name="Elsik C.G."/>
            <person name="Goodisman M.A."/>
            <person name="Liberles D.A."/>
            <person name="Roe R.M."/>
            <person name="Vargo E.L."/>
            <person name="Vilcinskas A."/>
            <person name="Wang J."/>
            <person name="Bornberg-Bauer E."/>
            <person name="Korb J."/>
            <person name="Zhang G."/>
            <person name="Liebig J."/>
        </authorList>
    </citation>
    <scope>NUCLEOTIDE SEQUENCE [LARGE SCALE GENOMIC DNA]</scope>
    <source>
        <tissue evidence="17">Whole organism</tissue>
    </source>
</reference>
<dbReference type="eggNOG" id="KOG2452">
    <property type="taxonomic scope" value="Eukaryota"/>
</dbReference>
<dbReference type="PANTHER" id="PTHR11699">
    <property type="entry name" value="ALDEHYDE DEHYDROGENASE-RELATED"/>
    <property type="match status" value="1"/>
</dbReference>
<evidence type="ECO:0000256" key="4">
    <source>
        <dbReference type="ARBA" id="ARBA00022450"/>
    </source>
</evidence>
<dbReference type="Pfam" id="PF02911">
    <property type="entry name" value="Formyl_trans_C"/>
    <property type="match status" value="1"/>
</dbReference>
<evidence type="ECO:0000256" key="1">
    <source>
        <dbReference type="ARBA" id="ARBA00007995"/>
    </source>
</evidence>
<dbReference type="PROSITE" id="PS50075">
    <property type="entry name" value="CARRIER"/>
    <property type="match status" value="1"/>
</dbReference>
<name>A0A067QH51_ZOONE</name>
<dbReference type="InterPro" id="IPR005793">
    <property type="entry name" value="Formyl_trans_C"/>
</dbReference>
<dbReference type="Gene3D" id="1.10.1200.10">
    <property type="entry name" value="ACP-like"/>
    <property type="match status" value="1"/>
</dbReference>
<dbReference type="PROSITE" id="PS00070">
    <property type="entry name" value="ALDEHYDE_DEHYDR_CYS"/>
    <property type="match status" value="1"/>
</dbReference>
<dbReference type="Pfam" id="PF00550">
    <property type="entry name" value="PP-binding"/>
    <property type="match status" value="1"/>
</dbReference>
<proteinExistence type="inferred from homology"/>
<evidence type="ECO:0000256" key="14">
    <source>
        <dbReference type="PROSITE-ProRule" id="PRU10007"/>
    </source>
</evidence>
<evidence type="ECO:0000256" key="2">
    <source>
        <dbReference type="ARBA" id="ARBA00010978"/>
    </source>
</evidence>
<evidence type="ECO:0000256" key="13">
    <source>
        <dbReference type="PIRSR" id="PIRSR036489-4"/>
    </source>
</evidence>
<feature type="active site" description="Proton donor" evidence="10">
    <location>
        <position position="784"/>
    </location>
</feature>
<dbReference type="PROSITE" id="PS00373">
    <property type="entry name" value="GART"/>
    <property type="match status" value="1"/>
</dbReference>
<dbReference type="OMA" id="NEQVFMA"/>
<dbReference type="InterPro" id="IPR011034">
    <property type="entry name" value="Formyl_transferase-like_C_sf"/>
</dbReference>
<feature type="site" description="Essential for catalytic activity" evidence="13">
    <location>
        <position position="222"/>
    </location>
</feature>
<evidence type="ECO:0000256" key="9">
    <source>
        <dbReference type="ARBA" id="ARBA00048239"/>
    </source>
</evidence>
<dbReference type="GO" id="GO:0016155">
    <property type="term" value="F:formyltetrahydrofolate dehydrogenase activity"/>
    <property type="evidence" value="ECO:0007669"/>
    <property type="project" value="UniProtKB-EC"/>
</dbReference>
<comment type="similarity">
    <text evidence="2">In the N-terminal section; belongs to the GART family.</text>
</comment>
<evidence type="ECO:0000256" key="3">
    <source>
        <dbReference type="ARBA" id="ARBA00012858"/>
    </source>
</evidence>
<evidence type="ECO:0000256" key="7">
    <source>
        <dbReference type="ARBA" id="ARBA00022857"/>
    </source>
</evidence>
<dbReference type="EC" id="1.5.1.6" evidence="3"/>
<dbReference type="FunFam" id="3.40.50.170:FF:000002">
    <property type="entry name" value="10-formyltetrahydrofolate dehydrogenase"/>
    <property type="match status" value="1"/>
</dbReference>
<keyword evidence="8 15" id="KW-0560">Oxidoreductase</keyword>
<keyword evidence="7 12" id="KW-0521">NADP</keyword>
<evidence type="ECO:0000256" key="15">
    <source>
        <dbReference type="RuleBase" id="RU003345"/>
    </source>
</evidence>
<dbReference type="InterPro" id="IPR036477">
    <property type="entry name" value="Formyl_transf_N_sf"/>
</dbReference>
<dbReference type="FunFam" id="3.40.605.10:FF:000050">
    <property type="entry name" value="Aldehyde dehydrogenase, mitochondrial"/>
    <property type="match status" value="1"/>
</dbReference>
<feature type="binding site" evidence="12">
    <location>
        <begin position="881"/>
        <end position="883"/>
    </location>
    <ligand>
        <name>NADP(+)</name>
        <dbReference type="ChEBI" id="CHEBI:58349"/>
    </ligand>
</feature>
<feature type="active site" evidence="14">
    <location>
        <position position="750"/>
    </location>
</feature>
<evidence type="ECO:0000313" key="18">
    <source>
        <dbReference type="Proteomes" id="UP000027135"/>
    </source>
</evidence>
<dbReference type="InterPro" id="IPR016163">
    <property type="entry name" value="Ald_DH_C"/>
</dbReference>
<evidence type="ECO:0000256" key="12">
    <source>
        <dbReference type="PIRSR" id="PIRSR036489-3"/>
    </source>
</evidence>
<dbReference type="Proteomes" id="UP000027135">
    <property type="component" value="Unassembled WGS sequence"/>
</dbReference>
<protein>
    <recommendedName>
        <fullName evidence="3">formyltetrahydrofolate dehydrogenase</fullName>
        <ecNumber evidence="3">1.5.1.6</ecNumber>
    </recommendedName>
</protein>
<dbReference type="Pfam" id="PF00171">
    <property type="entry name" value="Aldedh"/>
    <property type="match status" value="1"/>
</dbReference>
<evidence type="ECO:0000256" key="11">
    <source>
        <dbReference type="PIRSR" id="PIRSR036489-2"/>
    </source>
</evidence>
<keyword evidence="5" id="KW-0597">Phosphoprotein</keyword>
<sequence length="979" mass="107817">MEGRFLALNKADASGIRRWSEIYREDLSTCISQCGQGSRYCFSWKATLCQGHITSCKMLGTRAYFAVSRHFTTSQNFKSKLKVAVIGQSTFAAEVYKLLRNDGHKVVGVFTVPDRETREDPLASTAATDNVPVFKVKAWRKQGKPLAEVVSKYKSLSAELNVLPFCSQFIPMDVINYPRLKSICYHPSLLPKHRGVSAINWTLISGDSEAGFSIFWADDGLDTGPVLLQRSCKVEPNDTVDSLYNRFLYPEGIKAMAKAVNMVADGTAPKVPQSEEGASYEPSLSKEQLQMVNWDRPASVVHNFIRGLDSVPGAWTLLNNEKVKLFGSQLWNKPKPDGNVVEIKGLADKGIVHPEGLLIPCKDGSMVNIQRIVVGGRMISAAKYGREEKDRESVQLTDDEKEMIIALKFIWEGILNIGVEQSTDFFATGAGSMDVVRLIEEIKDKLKITLQNEDLFMATTFKEFSETFVLKARGDVGRREVQHSCIKLHVNNIDVSFPHQLFINGEFVDSESGAVLESVNPSDESVICQVQRASAADVHVAVQAAKVAFESGEWSKINARDRGLLMYRLADLMEQHKEELATIESLDSGAVYTLALKTHVGMSIETWRYFAGWCDKIHGSTIPISHARPNRNLTITKKEPIGVCGLVTPWNYPLMMLSWKMAACLAAGNTVVMKPAQVSPLSALKFAELSVRAGFPPGVINILPGTGAEAGNAIASHPDVRKLGFTGSTGVGQVIMRNCADSNLKRVSLELGGKSPLIIFDDCDLDRAVRMGKSGVFFNKGENCIAAGRLFVESSIHDEFVKRVLQGTKKLVIGDPFKRNTQHGPQNHKAHLDKLVEFCAVGVKEGAKLECGGKRVNRTGYFFEPTVFTNVEDHMYIAREESFGPVMVISKFASGDVDAVIKRANNTEFGLASGVFTKDISRALYVAEKIDAGTVFVNTYNKTDVAAPFGGFKQSGFGKDLGEEALNEYLKTKCITLEY</sequence>
<dbReference type="GO" id="GO:0009258">
    <property type="term" value="P:10-formyltetrahydrofolate catabolic process"/>
    <property type="evidence" value="ECO:0007669"/>
    <property type="project" value="InterPro"/>
</dbReference>
<dbReference type="InterPro" id="IPR016160">
    <property type="entry name" value="Ald_DH_CS_CYS"/>
</dbReference>
<dbReference type="Gene3D" id="3.40.50.170">
    <property type="entry name" value="Formyl transferase, N-terminal domain"/>
    <property type="match status" value="1"/>
</dbReference>
<dbReference type="InterPro" id="IPR016162">
    <property type="entry name" value="Ald_DH_N"/>
</dbReference>
<dbReference type="FunFam" id="3.40.309.10:FF:000008">
    <property type="entry name" value="Cytosolic 10-formyltetrahydrofolate dehydrogenase"/>
    <property type="match status" value="1"/>
</dbReference>
<feature type="domain" description="Carrier" evidence="16">
    <location>
        <begin position="398"/>
        <end position="472"/>
    </location>
</feature>
<evidence type="ECO:0000256" key="10">
    <source>
        <dbReference type="PIRSR" id="PIRSR036489-1"/>
    </source>
</evidence>
<dbReference type="InterPro" id="IPR002376">
    <property type="entry name" value="Formyl_transf_N"/>
</dbReference>
<dbReference type="SUPFAM" id="SSF53328">
    <property type="entry name" value="Formyltransferase"/>
    <property type="match status" value="1"/>
</dbReference>
<evidence type="ECO:0000313" key="17">
    <source>
        <dbReference type="EMBL" id="KDR07781.1"/>
    </source>
</evidence>
<dbReference type="Gene3D" id="3.10.25.10">
    <property type="entry name" value="Formyl transferase, C-terminal domain"/>
    <property type="match status" value="1"/>
</dbReference>
<dbReference type="InterPro" id="IPR029510">
    <property type="entry name" value="Ald_DH_CS_GLU"/>
</dbReference>
<dbReference type="InterPro" id="IPR011407">
    <property type="entry name" value="10_FTHF_DH"/>
</dbReference>
<dbReference type="AlphaFoldDB" id="A0A067QH51"/>
<dbReference type="FunFam" id="3.10.25.10:FF:000002">
    <property type="entry name" value="10-formyltetrahydrofolate dehydrogenase"/>
    <property type="match status" value="1"/>
</dbReference>
<feature type="binding site" evidence="12">
    <location>
        <begin position="727"/>
        <end position="728"/>
    </location>
    <ligand>
        <name>NADP(+)</name>
        <dbReference type="ChEBI" id="CHEBI:58349"/>
    </ligand>
</feature>
<dbReference type="InterPro" id="IPR037022">
    <property type="entry name" value="Formyl_trans_C_sf"/>
</dbReference>
<dbReference type="STRING" id="136037.A0A067QH51"/>
<dbReference type="Gene3D" id="3.40.605.10">
    <property type="entry name" value="Aldehyde Dehydrogenase, Chain A, domain 1"/>
    <property type="match status" value="1"/>
</dbReference>
<dbReference type="FunCoup" id="A0A067QH51">
    <property type="interactions" value="24"/>
</dbReference>
<dbReference type="InterPro" id="IPR009081">
    <property type="entry name" value="PP-bd_ACP"/>
</dbReference>
<keyword evidence="4" id="KW-0596">Phosphopantetheine</keyword>
<dbReference type="PIRSF" id="PIRSF036489">
    <property type="entry name" value="10-FTHFDH"/>
    <property type="match status" value="1"/>
</dbReference>
<dbReference type="FunFam" id="1.10.1200.10:FF:000002">
    <property type="entry name" value="10-formyltetrahydrofolate dehydrogenase"/>
    <property type="match status" value="1"/>
</dbReference>
<dbReference type="SUPFAM" id="SSF47336">
    <property type="entry name" value="ACP-like"/>
    <property type="match status" value="1"/>
</dbReference>
<evidence type="ECO:0000256" key="5">
    <source>
        <dbReference type="ARBA" id="ARBA00022553"/>
    </source>
</evidence>
<dbReference type="InterPro" id="IPR016161">
    <property type="entry name" value="Ald_DH/histidinol_DH"/>
</dbReference>
<evidence type="ECO:0000256" key="8">
    <source>
        <dbReference type="ARBA" id="ARBA00023002"/>
    </source>
</evidence>
<feature type="binding site" evidence="12">
    <location>
        <begin position="674"/>
        <end position="677"/>
    </location>
    <ligand>
        <name>NADP(+)</name>
        <dbReference type="ChEBI" id="CHEBI:58349"/>
    </ligand>
</feature>
<keyword evidence="18" id="KW-1185">Reference proteome</keyword>
<dbReference type="PROSITE" id="PS00687">
    <property type="entry name" value="ALDEHYDE_DEHYDR_GLU"/>
    <property type="match status" value="1"/>
</dbReference>
<dbReference type="GO" id="GO:0006730">
    <property type="term" value="P:one-carbon metabolic process"/>
    <property type="evidence" value="ECO:0007669"/>
    <property type="project" value="UniProtKB-KW"/>
</dbReference>
<keyword evidence="6" id="KW-0554">One-carbon metabolism</keyword>
<feature type="active site" description="Proton donor" evidence="10">
    <location>
        <position position="186"/>
    </location>
</feature>
<feature type="binding site" evidence="11">
    <location>
        <position position="222"/>
    </location>
    <ligand>
        <name>(6R)-10-formyltetrahydrofolate</name>
        <dbReference type="ChEBI" id="CHEBI:195366"/>
    </ligand>
</feature>
<feature type="binding site" evidence="11">
    <location>
        <begin position="168"/>
        <end position="170"/>
    </location>
    <ligand>
        <name>(6R)-10-formyltetrahydrofolate</name>
        <dbReference type="ChEBI" id="CHEBI:195366"/>
    </ligand>
</feature>
<dbReference type="FunFam" id="3.40.605.10:FF:000026">
    <property type="entry name" value="Aldehyde dehydrogenase, putative"/>
    <property type="match status" value="1"/>
</dbReference>
<dbReference type="Pfam" id="PF00551">
    <property type="entry name" value="Formyl_trans_N"/>
    <property type="match status" value="1"/>
</dbReference>
<evidence type="ECO:0000259" key="16">
    <source>
        <dbReference type="PROSITE" id="PS50075"/>
    </source>
</evidence>
<dbReference type="Gene3D" id="3.40.309.10">
    <property type="entry name" value="Aldehyde Dehydrogenase, Chain A, domain 2"/>
    <property type="match status" value="1"/>
</dbReference>
<dbReference type="GO" id="GO:0016620">
    <property type="term" value="F:oxidoreductase activity, acting on the aldehyde or oxo group of donors, NAD or NADP as acceptor"/>
    <property type="evidence" value="ECO:0007669"/>
    <property type="project" value="InterPro"/>
</dbReference>
<comment type="similarity">
    <text evidence="1">In the C-terminal section; belongs to the aldehyde dehydrogenase family. ALDH1L subfamily.</text>
</comment>
<dbReference type="InterPro" id="IPR001555">
    <property type="entry name" value="GART_AS"/>
</dbReference>
<accession>A0A067QH51</accession>
<dbReference type="InterPro" id="IPR036736">
    <property type="entry name" value="ACP-like_sf"/>
</dbReference>
<dbReference type="SUPFAM" id="SSF53720">
    <property type="entry name" value="ALDH-like"/>
    <property type="match status" value="1"/>
</dbReference>
<comment type="similarity">
    <text evidence="15">Belongs to the aldehyde dehydrogenase family.</text>
</comment>
<dbReference type="GO" id="GO:0005737">
    <property type="term" value="C:cytoplasm"/>
    <property type="evidence" value="ECO:0007669"/>
    <property type="project" value="InterPro"/>
</dbReference>